<keyword evidence="10" id="KW-0378">Hydrolase</keyword>
<sequence>MSINTNTKNCPKRLKQDPSIREDYRTLDSVKNKAQSASYVSSSERRIRHLPLRQANLNQSSNNCFVQIYGTGFDTGETIATVLLFFDQHRFIFNVGEPDTMLKATLANNLMKYRLRPISALGLDCSAIPENFNFLTAQEEFSKERSYVSEAKEYLSRTWAAMEEEDSGIQDIHDSEIVPECVMQAGRHELEIVFLGTGSSQPSKYRNVSGIYLHLFERGGILLDCGEGTYAQLKRRYGSDGADDILRNLKCIWISHIHADHHAGLPRLLSARKRLIVDKPLLVIGPKQLRGFLNAYEMVEELGMVFLDCSQTTIAAEAAAKPLEMDRCTMSGGDESLSNLPSEAVARSESDKLMQENGIHLQQGVDIAGRRILNCILRSMGLRNLRSVHVVHCHNAYGIVLESDPIPMDDGSLREGWKVVYSGDTRPCPALVDASKGATVLIHEATFDDSKPMEAIAKNHSITKEAIEVGMTAGVYRIILTHFSQRYPKIPVLSGSYTNKTCIAFDMMSVNIADLPLLPRLLPAFKMLFQDEMSLEDEDDQESYVPDSADSLLF</sequence>
<evidence type="ECO:0000256" key="7">
    <source>
        <dbReference type="ARBA" id="ARBA00022722"/>
    </source>
</evidence>
<keyword evidence="8" id="KW-0479">Metal-binding</keyword>
<evidence type="ECO:0000313" key="13">
    <source>
        <dbReference type="Proteomes" id="UP000825935"/>
    </source>
</evidence>
<comment type="subunit">
    <text evidence="4">Homodimer.</text>
</comment>
<dbReference type="InterPro" id="IPR047151">
    <property type="entry name" value="RNZ2-like"/>
</dbReference>
<protein>
    <recommendedName>
        <fullName evidence="5">ribonuclease Z</fullName>
        <ecNumber evidence="5">3.1.26.11</ecNumber>
    </recommendedName>
</protein>
<dbReference type="PANTHER" id="PTHR12553:SF49">
    <property type="entry name" value="ZINC PHOSPHODIESTERASE ELAC PROTEIN 2"/>
    <property type="match status" value="1"/>
</dbReference>
<dbReference type="HAMAP" id="MF_01818">
    <property type="entry name" value="RNase_Z_BN"/>
    <property type="match status" value="1"/>
</dbReference>
<dbReference type="GO" id="GO:0046872">
    <property type="term" value="F:metal ion binding"/>
    <property type="evidence" value="ECO:0007669"/>
    <property type="project" value="UniProtKB-KW"/>
</dbReference>
<dbReference type="GO" id="GO:0005739">
    <property type="term" value="C:mitochondrion"/>
    <property type="evidence" value="ECO:0007669"/>
    <property type="project" value="TreeGrafter"/>
</dbReference>
<keyword evidence="6" id="KW-0819">tRNA processing</keyword>
<dbReference type="Pfam" id="PF23023">
    <property type="entry name" value="Anti-Pycsar_Apyc1"/>
    <property type="match status" value="1"/>
</dbReference>
<dbReference type="GO" id="GO:0042781">
    <property type="term" value="F:3'-tRNA processing endoribonuclease activity"/>
    <property type="evidence" value="ECO:0007669"/>
    <property type="project" value="UniProtKB-EC"/>
</dbReference>
<evidence type="ECO:0000256" key="3">
    <source>
        <dbReference type="ARBA" id="ARBA00007823"/>
    </source>
</evidence>
<evidence type="ECO:0000256" key="10">
    <source>
        <dbReference type="ARBA" id="ARBA00022801"/>
    </source>
</evidence>
<evidence type="ECO:0000256" key="4">
    <source>
        <dbReference type="ARBA" id="ARBA00011738"/>
    </source>
</evidence>
<dbReference type="CDD" id="cd07718">
    <property type="entry name" value="RNaseZ_ELAC1_ELAC2-C-term-like_MBL-fold"/>
    <property type="match status" value="1"/>
</dbReference>
<comment type="caution">
    <text evidence="12">The sequence shown here is derived from an EMBL/GenBank/DDBJ whole genome shotgun (WGS) entry which is preliminary data.</text>
</comment>
<dbReference type="Gene3D" id="3.60.15.10">
    <property type="entry name" value="Ribonuclease Z/Hydroxyacylglutathione hydrolase-like"/>
    <property type="match status" value="1"/>
</dbReference>
<comment type="cofactor">
    <cofactor evidence="2">
        <name>Zn(2+)</name>
        <dbReference type="ChEBI" id="CHEBI:29105"/>
    </cofactor>
</comment>
<evidence type="ECO:0000313" key="12">
    <source>
        <dbReference type="EMBL" id="KAH7295099.1"/>
    </source>
</evidence>
<dbReference type="InterPro" id="IPR036866">
    <property type="entry name" value="RibonucZ/Hydroxyglut_hydro"/>
</dbReference>
<evidence type="ECO:0000256" key="5">
    <source>
        <dbReference type="ARBA" id="ARBA00012477"/>
    </source>
</evidence>
<keyword evidence="13" id="KW-1185">Reference proteome</keyword>
<evidence type="ECO:0000256" key="2">
    <source>
        <dbReference type="ARBA" id="ARBA00001947"/>
    </source>
</evidence>
<reference evidence="12 13" key="1">
    <citation type="submission" date="2021-08" db="EMBL/GenBank/DDBJ databases">
        <title>WGS assembly of Ceratopteris richardii.</title>
        <authorList>
            <person name="Marchant D.B."/>
            <person name="Chen G."/>
            <person name="Jenkins J."/>
            <person name="Shu S."/>
            <person name="Leebens-Mack J."/>
            <person name="Grimwood J."/>
            <person name="Schmutz J."/>
            <person name="Soltis P."/>
            <person name="Soltis D."/>
            <person name="Chen Z.-H."/>
        </authorList>
    </citation>
    <scope>NUCLEOTIDE SEQUENCE [LARGE SCALE GENOMIC DNA]</scope>
    <source>
        <strain evidence="12">Whitten #5841</strain>
        <tissue evidence="12">Leaf</tissue>
    </source>
</reference>
<evidence type="ECO:0000256" key="8">
    <source>
        <dbReference type="ARBA" id="ARBA00022723"/>
    </source>
</evidence>
<evidence type="ECO:0000256" key="11">
    <source>
        <dbReference type="ARBA" id="ARBA00022833"/>
    </source>
</evidence>
<keyword evidence="11" id="KW-0862">Zinc</keyword>
<proteinExistence type="inferred from homology"/>
<gene>
    <name evidence="12" type="ORF">KP509_27G032400</name>
</gene>
<keyword evidence="9" id="KW-0255">Endonuclease</keyword>
<dbReference type="EMBL" id="CM035432">
    <property type="protein sequence ID" value="KAH7295099.1"/>
    <property type="molecule type" value="Genomic_DNA"/>
</dbReference>
<evidence type="ECO:0000256" key="9">
    <source>
        <dbReference type="ARBA" id="ARBA00022759"/>
    </source>
</evidence>
<evidence type="ECO:0000256" key="1">
    <source>
        <dbReference type="ARBA" id="ARBA00000402"/>
    </source>
</evidence>
<evidence type="ECO:0000256" key="6">
    <source>
        <dbReference type="ARBA" id="ARBA00022694"/>
    </source>
</evidence>
<organism evidence="12 13">
    <name type="scientific">Ceratopteris richardii</name>
    <name type="common">Triangle waterfern</name>
    <dbReference type="NCBI Taxonomy" id="49495"/>
    <lineage>
        <taxon>Eukaryota</taxon>
        <taxon>Viridiplantae</taxon>
        <taxon>Streptophyta</taxon>
        <taxon>Embryophyta</taxon>
        <taxon>Tracheophyta</taxon>
        <taxon>Polypodiopsida</taxon>
        <taxon>Polypodiidae</taxon>
        <taxon>Polypodiales</taxon>
        <taxon>Pteridineae</taxon>
        <taxon>Pteridaceae</taxon>
        <taxon>Parkerioideae</taxon>
        <taxon>Ceratopteris</taxon>
    </lineage>
</organism>
<dbReference type="Proteomes" id="UP000825935">
    <property type="component" value="Chromosome 27"/>
</dbReference>
<dbReference type="AlphaFoldDB" id="A0A8T2RF93"/>
<dbReference type="SUPFAM" id="SSF56281">
    <property type="entry name" value="Metallo-hydrolase/oxidoreductase"/>
    <property type="match status" value="1"/>
</dbReference>
<accession>A0A8T2RF93</accession>
<keyword evidence="7" id="KW-0540">Nuclease</keyword>
<dbReference type="OrthoDB" id="527344at2759"/>
<dbReference type="FunFam" id="3.60.15.10:FF:000037">
    <property type="entry name" value="tRNAse Z4"/>
    <property type="match status" value="1"/>
</dbReference>
<dbReference type="EC" id="3.1.26.11" evidence="5"/>
<name>A0A8T2RF93_CERRI</name>
<comment type="similarity">
    <text evidence="3">Belongs to the RNase Z family.</text>
</comment>
<dbReference type="InterPro" id="IPR013471">
    <property type="entry name" value="RNase_Z/BN"/>
</dbReference>
<dbReference type="OMA" id="IWLTHIS"/>
<dbReference type="GO" id="GO:1990180">
    <property type="term" value="P:mitochondrial tRNA 3'-end processing"/>
    <property type="evidence" value="ECO:0007669"/>
    <property type="project" value="TreeGrafter"/>
</dbReference>
<dbReference type="PANTHER" id="PTHR12553">
    <property type="entry name" value="ZINC PHOSPHODIESTERASE ELAC PROTEIN 2"/>
    <property type="match status" value="1"/>
</dbReference>
<comment type="catalytic activity">
    <reaction evidence="1">
        <text>Endonucleolytic cleavage of RNA, removing extra 3' nucleotides from tRNA precursor, generating 3' termini of tRNAs. A 3'-hydroxy group is left at the tRNA terminus and a 5'-phosphoryl group is left at the trailer molecule.</text>
        <dbReference type="EC" id="3.1.26.11"/>
    </reaction>
</comment>